<dbReference type="Proteomes" id="UP001501777">
    <property type="component" value="Unassembled WGS sequence"/>
</dbReference>
<reference evidence="3" key="1">
    <citation type="journal article" date="2019" name="Int. J. Syst. Evol. Microbiol.">
        <title>The Global Catalogue of Microorganisms (GCM) 10K type strain sequencing project: providing services to taxonomists for standard genome sequencing and annotation.</title>
        <authorList>
            <consortium name="The Broad Institute Genomics Platform"/>
            <consortium name="The Broad Institute Genome Sequencing Center for Infectious Disease"/>
            <person name="Wu L."/>
            <person name="Ma J."/>
        </authorList>
    </citation>
    <scope>NUCLEOTIDE SEQUENCE [LARGE SCALE GENOMIC DNA]</scope>
    <source>
        <strain evidence="3">JCM 4395</strain>
    </source>
</reference>
<evidence type="ECO:0000313" key="2">
    <source>
        <dbReference type="EMBL" id="GAA2523322.1"/>
    </source>
</evidence>
<feature type="region of interest" description="Disordered" evidence="1">
    <location>
        <begin position="1"/>
        <end position="101"/>
    </location>
</feature>
<comment type="caution">
    <text evidence="2">The sequence shown here is derived from an EMBL/GenBank/DDBJ whole genome shotgun (WGS) entry which is preliminary data.</text>
</comment>
<feature type="compositionally biased region" description="Polar residues" evidence="1">
    <location>
        <begin position="46"/>
        <end position="67"/>
    </location>
</feature>
<keyword evidence="3" id="KW-1185">Reference proteome</keyword>
<evidence type="ECO:0000313" key="3">
    <source>
        <dbReference type="Proteomes" id="UP001501777"/>
    </source>
</evidence>
<protein>
    <submittedName>
        <fullName evidence="2">Uncharacterized protein</fullName>
    </submittedName>
</protein>
<feature type="compositionally biased region" description="Low complexity" evidence="1">
    <location>
        <begin position="13"/>
        <end position="27"/>
    </location>
</feature>
<name>A0ABP6ATP0_STRLO</name>
<gene>
    <name evidence="2" type="ORF">GCM10010276_88130</name>
</gene>
<dbReference type="EMBL" id="BAAASG010000033">
    <property type="protein sequence ID" value="GAA2523322.1"/>
    <property type="molecule type" value="Genomic_DNA"/>
</dbReference>
<sequence>MYVACGPAPTGIPTEPAGTAEPAAPEAPFFPAPPPEWDPEDEHPASTRQDSTTSGTARRNERMTTPNDRNRPSRYCPTEAAEPHQGPGAQERYALRASIES</sequence>
<evidence type="ECO:0000256" key="1">
    <source>
        <dbReference type="SAM" id="MobiDB-lite"/>
    </source>
</evidence>
<proteinExistence type="predicted"/>
<organism evidence="2 3">
    <name type="scientific">Streptomyces longisporus</name>
    <dbReference type="NCBI Taxonomy" id="1948"/>
    <lineage>
        <taxon>Bacteria</taxon>
        <taxon>Bacillati</taxon>
        <taxon>Actinomycetota</taxon>
        <taxon>Actinomycetes</taxon>
        <taxon>Kitasatosporales</taxon>
        <taxon>Streptomycetaceae</taxon>
        <taxon>Streptomyces</taxon>
    </lineage>
</organism>
<accession>A0ABP6ATP0</accession>